<protein>
    <submittedName>
        <fullName evidence="2">Uncharacterized protein</fullName>
    </submittedName>
</protein>
<evidence type="ECO:0000256" key="1">
    <source>
        <dbReference type="SAM" id="Phobius"/>
    </source>
</evidence>
<accession>A0A0R1RW27</accession>
<gene>
    <name evidence="2" type="ORF">FD35_GL000200</name>
</gene>
<proteinExistence type="predicted"/>
<evidence type="ECO:0000313" key="3">
    <source>
        <dbReference type="Proteomes" id="UP000051999"/>
    </source>
</evidence>
<reference evidence="2 3" key="1">
    <citation type="journal article" date="2015" name="Genome Announc.">
        <title>Expanding the biotechnology potential of lactobacilli through comparative genomics of 213 strains and associated genera.</title>
        <authorList>
            <person name="Sun Z."/>
            <person name="Harris H.M."/>
            <person name="McCann A."/>
            <person name="Guo C."/>
            <person name="Argimon S."/>
            <person name="Zhang W."/>
            <person name="Yang X."/>
            <person name="Jeffery I.B."/>
            <person name="Cooney J.C."/>
            <person name="Kagawa T.F."/>
            <person name="Liu W."/>
            <person name="Song Y."/>
            <person name="Salvetti E."/>
            <person name="Wrobel A."/>
            <person name="Rasinkangas P."/>
            <person name="Parkhill J."/>
            <person name="Rea M.C."/>
            <person name="O'Sullivan O."/>
            <person name="Ritari J."/>
            <person name="Douillard F.P."/>
            <person name="Paul Ross R."/>
            <person name="Yang R."/>
            <person name="Briner A.E."/>
            <person name="Felis G.E."/>
            <person name="de Vos W.M."/>
            <person name="Barrangou R."/>
            <person name="Klaenhammer T.R."/>
            <person name="Caufield P.W."/>
            <person name="Cui Y."/>
            <person name="Zhang H."/>
            <person name="O'Toole P.W."/>
        </authorList>
    </citation>
    <scope>NUCLEOTIDE SEQUENCE [LARGE SCALE GENOMIC DNA]</scope>
    <source>
        <strain evidence="2 3">DSM 15814</strain>
    </source>
</reference>
<keyword evidence="3" id="KW-1185">Reference proteome</keyword>
<feature type="transmembrane region" description="Helical" evidence="1">
    <location>
        <begin position="12"/>
        <end position="31"/>
    </location>
</feature>
<dbReference type="EMBL" id="AZFF01000001">
    <property type="protein sequence ID" value="KRL57192.1"/>
    <property type="molecule type" value="Genomic_DNA"/>
</dbReference>
<comment type="caution">
    <text evidence="2">The sequence shown here is derived from an EMBL/GenBank/DDBJ whole genome shotgun (WGS) entry which is preliminary data.</text>
</comment>
<dbReference type="AlphaFoldDB" id="A0A0R1RW27"/>
<keyword evidence="1" id="KW-0472">Membrane</keyword>
<dbReference type="RefSeq" id="WP_017261907.1">
    <property type="nucleotide sequence ID" value="NZ_AUAW01000001.1"/>
</dbReference>
<dbReference type="STRING" id="1114972.FD35_GL000200"/>
<sequence>MENLVAKAKKRPSLVAGIVVIILVIITIVVISRPKRLSGTYSHTTDLLIAKSTDRLTFEGNQVIENEGQDYENKGTYQIKGDQLKMTIKGSTLSATLSSDKNSFTVNSSSGLEGLLAGTTYKKNN</sequence>
<keyword evidence="1" id="KW-1133">Transmembrane helix</keyword>
<dbReference type="OrthoDB" id="2243821at2"/>
<organism evidence="2 3">
    <name type="scientific">Furfurilactobacillus rossiae DSM 15814</name>
    <dbReference type="NCBI Taxonomy" id="1114972"/>
    <lineage>
        <taxon>Bacteria</taxon>
        <taxon>Bacillati</taxon>
        <taxon>Bacillota</taxon>
        <taxon>Bacilli</taxon>
        <taxon>Lactobacillales</taxon>
        <taxon>Lactobacillaceae</taxon>
        <taxon>Furfurilactobacillus</taxon>
    </lineage>
</organism>
<dbReference type="PATRIC" id="fig|1114972.6.peg.201"/>
<keyword evidence="1" id="KW-0812">Transmembrane</keyword>
<dbReference type="Proteomes" id="UP000051999">
    <property type="component" value="Unassembled WGS sequence"/>
</dbReference>
<name>A0A0R1RW27_9LACO</name>
<evidence type="ECO:0000313" key="2">
    <source>
        <dbReference type="EMBL" id="KRL57192.1"/>
    </source>
</evidence>